<dbReference type="SMART" id="SM00248">
    <property type="entry name" value="ANK"/>
    <property type="match status" value="2"/>
</dbReference>
<dbReference type="OMA" id="IETITYY"/>
<evidence type="ECO:0000256" key="2">
    <source>
        <dbReference type="ARBA" id="ARBA00023043"/>
    </source>
</evidence>
<feature type="chain" id="PRO_5002841122" evidence="4">
    <location>
        <begin position="26"/>
        <end position="430"/>
    </location>
</feature>
<dbReference type="PROSITE" id="PS50088">
    <property type="entry name" value="ANK_REPEAT"/>
    <property type="match status" value="1"/>
</dbReference>
<dbReference type="Proteomes" id="UP000000759">
    <property type="component" value="Chromosome 11"/>
</dbReference>
<dbReference type="HOGENOM" id="CLU_643266_0_0_1"/>
<keyword evidence="1" id="KW-0677">Repeat</keyword>
<dbReference type="PANTHER" id="PTHR24134:SF9">
    <property type="entry name" value="ANKYRIN REPEAT AND SOCS BOX PROTEIN 8"/>
    <property type="match status" value="1"/>
</dbReference>
<dbReference type="AlphaFoldDB" id="B5Y3R3"/>
<feature type="repeat" description="ANK" evidence="3">
    <location>
        <begin position="360"/>
        <end position="392"/>
    </location>
</feature>
<dbReference type="eggNOG" id="ENOG502SJ8N">
    <property type="taxonomic scope" value="Eukaryota"/>
</dbReference>
<dbReference type="OrthoDB" id="194358at2759"/>
<dbReference type="InParanoid" id="B5Y3R3"/>
<dbReference type="Pfam" id="PF12796">
    <property type="entry name" value="Ank_2"/>
    <property type="match status" value="1"/>
</dbReference>
<dbReference type="EMBL" id="CP001141">
    <property type="protein sequence ID" value="ACI65171.1"/>
    <property type="molecule type" value="Genomic_DNA"/>
</dbReference>
<dbReference type="GeneID" id="7204536"/>
<proteinExistence type="predicted"/>
<keyword evidence="2 3" id="KW-0040">ANK repeat</keyword>
<name>B5Y3R3_PHATC</name>
<protein>
    <submittedName>
        <fullName evidence="5">Uncharacterized protein</fullName>
    </submittedName>
</protein>
<accession>B5Y3R3</accession>
<feature type="signal peptide" evidence="4">
    <location>
        <begin position="1"/>
        <end position="25"/>
    </location>
</feature>
<evidence type="ECO:0000256" key="1">
    <source>
        <dbReference type="ARBA" id="ARBA00022737"/>
    </source>
</evidence>
<sequence>MTAIRLAGPTLSLTAFLAIYARAQADYGVDCSFPIHSKEFTCGNLLGDRKKVYEDFMDGCRKRYGSKASRCDSTEDDRIEMSLRQPQSMVNYTETGFKKVRAPKNVMDLLNAHWKRNKEGLFDREEIWPAGNVYVNHWASPTYMSSVEDTNTRGGGYALKKAVWDAVKPVIESWTGMEQKPISMYGIRAYTDGAILNPHVDRLPLVSSCIINVDQDVDEDWPLEVYDRHDRAVNVTMQPGDLVLYESGSLMHGRPFPLKGRYYANIFIHFEPTGRKLGDTSLAYLDELDDILPPYLLANSPETDNWLRKNPHGWNKPSPSAPIQQVNAPEGHHAAATGDITRLARLAQTNRKALHAKDKNGWQPLHEAVRADNKEAVELLISFGADKNARVGKNGEGASALNLALDYLNVGAHTTNYLLSIDAQNIEPDL</sequence>
<keyword evidence="6" id="KW-1185">Reference proteome</keyword>
<organism evidence="5 6">
    <name type="scientific">Phaeodactylum tricornutum (strain CCAP 1055/1)</name>
    <dbReference type="NCBI Taxonomy" id="556484"/>
    <lineage>
        <taxon>Eukaryota</taxon>
        <taxon>Sar</taxon>
        <taxon>Stramenopiles</taxon>
        <taxon>Ochrophyta</taxon>
        <taxon>Bacillariophyta</taxon>
        <taxon>Bacillariophyceae</taxon>
        <taxon>Bacillariophycidae</taxon>
        <taxon>Naviculales</taxon>
        <taxon>Phaeodactylaceae</taxon>
        <taxon>Phaeodactylum</taxon>
    </lineage>
</organism>
<dbReference type="PaxDb" id="2850-Phatr54643"/>
<evidence type="ECO:0000313" key="6">
    <source>
        <dbReference type="Proteomes" id="UP000000759"/>
    </source>
</evidence>
<dbReference type="PROSITE" id="PS50297">
    <property type="entry name" value="ANK_REP_REGION"/>
    <property type="match status" value="1"/>
</dbReference>
<dbReference type="SUPFAM" id="SSF48403">
    <property type="entry name" value="Ankyrin repeat"/>
    <property type="match status" value="1"/>
</dbReference>
<dbReference type="PANTHER" id="PTHR24134">
    <property type="entry name" value="ANKYRIN REPEAT-CONTAINING PROTEIN DDB_G0279043"/>
    <property type="match status" value="1"/>
</dbReference>
<dbReference type="KEGG" id="pti:PHATR_54643"/>
<evidence type="ECO:0000256" key="3">
    <source>
        <dbReference type="PROSITE-ProRule" id="PRU00023"/>
    </source>
</evidence>
<dbReference type="InterPro" id="IPR002110">
    <property type="entry name" value="Ankyrin_rpt"/>
</dbReference>
<reference evidence="6" key="2">
    <citation type="submission" date="2008-08" db="EMBL/GenBank/DDBJ databases">
        <authorList>
            <consortium name="Diatom Consortium"/>
            <person name="Grigoriev I."/>
            <person name="Grimwood J."/>
            <person name="Kuo A."/>
            <person name="Otillar R.P."/>
            <person name="Salamov A."/>
            <person name="Detter J.C."/>
            <person name="Lindquist E."/>
            <person name="Shapiro H."/>
            <person name="Lucas S."/>
            <person name="Glavina del Rio T."/>
            <person name="Pitluck S."/>
            <person name="Rokhsar D."/>
            <person name="Bowler C."/>
        </authorList>
    </citation>
    <scope>GENOME REANNOTATION</scope>
    <source>
        <strain evidence="6">CCAP 1055/1</strain>
    </source>
</reference>
<gene>
    <name evidence="5" type="ORF">PHATR_54643</name>
</gene>
<dbReference type="InterPro" id="IPR036770">
    <property type="entry name" value="Ankyrin_rpt-contain_sf"/>
</dbReference>
<evidence type="ECO:0000313" key="5">
    <source>
        <dbReference type="EMBL" id="ACI65171.1"/>
    </source>
</evidence>
<keyword evidence="4" id="KW-0732">Signal</keyword>
<dbReference type="RefSeq" id="XP_002185701.1">
    <property type="nucleotide sequence ID" value="XM_002185665.1"/>
</dbReference>
<evidence type="ECO:0000256" key="4">
    <source>
        <dbReference type="SAM" id="SignalP"/>
    </source>
</evidence>
<dbReference type="Gene3D" id="1.25.40.20">
    <property type="entry name" value="Ankyrin repeat-containing domain"/>
    <property type="match status" value="1"/>
</dbReference>
<reference evidence="5 6" key="1">
    <citation type="journal article" date="2008" name="Nature">
        <title>The Phaeodactylum genome reveals the evolutionary history of diatom genomes.</title>
        <authorList>
            <person name="Bowler C."/>
            <person name="Allen A.E."/>
            <person name="Badger J.H."/>
            <person name="Grimwood J."/>
            <person name="Jabbari K."/>
            <person name="Kuo A."/>
            <person name="Maheswari U."/>
            <person name="Martens C."/>
            <person name="Maumus F."/>
            <person name="Otillar R.P."/>
            <person name="Rayko E."/>
            <person name="Salamov A."/>
            <person name="Vandepoele K."/>
            <person name="Beszteri B."/>
            <person name="Gruber A."/>
            <person name="Heijde M."/>
            <person name="Katinka M."/>
            <person name="Mock T."/>
            <person name="Valentin K."/>
            <person name="Verret F."/>
            <person name="Berges J.A."/>
            <person name="Brownlee C."/>
            <person name="Cadoret J.P."/>
            <person name="Chiovitti A."/>
            <person name="Choi C.J."/>
            <person name="Coesel S."/>
            <person name="De Martino A."/>
            <person name="Detter J.C."/>
            <person name="Durkin C."/>
            <person name="Falciatore A."/>
            <person name="Fournet J."/>
            <person name="Haruta M."/>
            <person name="Huysman M.J."/>
            <person name="Jenkins B.D."/>
            <person name="Jiroutova K."/>
            <person name="Jorgensen R.E."/>
            <person name="Joubert Y."/>
            <person name="Kaplan A."/>
            <person name="Kroger N."/>
            <person name="Kroth P.G."/>
            <person name="La Roche J."/>
            <person name="Lindquist E."/>
            <person name="Lommer M."/>
            <person name="Martin-Jezequel V."/>
            <person name="Lopez P.J."/>
            <person name="Lucas S."/>
            <person name="Mangogna M."/>
            <person name="McGinnis K."/>
            <person name="Medlin L.K."/>
            <person name="Montsant A."/>
            <person name="Oudot-Le Secq M.P."/>
            <person name="Napoli C."/>
            <person name="Obornik M."/>
            <person name="Parker M.S."/>
            <person name="Petit J.L."/>
            <person name="Porcel B.M."/>
            <person name="Poulsen N."/>
            <person name="Robison M."/>
            <person name="Rychlewski L."/>
            <person name="Rynearson T.A."/>
            <person name="Schmutz J."/>
            <person name="Shapiro H."/>
            <person name="Siaut M."/>
            <person name="Stanley M."/>
            <person name="Sussman M.R."/>
            <person name="Taylor A.R."/>
            <person name="Vardi A."/>
            <person name="von Dassow P."/>
            <person name="Vyverman W."/>
            <person name="Willis A."/>
            <person name="Wyrwicz L.S."/>
            <person name="Rokhsar D.S."/>
            <person name="Weissenbach J."/>
            <person name="Armbrust E.V."/>
            <person name="Green B.R."/>
            <person name="Van de Peer Y."/>
            <person name="Grigoriev I.V."/>
        </authorList>
    </citation>
    <scope>NUCLEOTIDE SEQUENCE [LARGE SCALE GENOMIC DNA]</scope>
    <source>
        <strain evidence="5 6">CCAP 1055/1</strain>
    </source>
</reference>